<dbReference type="SUPFAM" id="SSF55718">
    <property type="entry name" value="SCP-like"/>
    <property type="match status" value="1"/>
</dbReference>
<dbReference type="Pfam" id="PF17668">
    <property type="entry name" value="Acetyltransf_17"/>
    <property type="match status" value="1"/>
</dbReference>
<dbReference type="Gene3D" id="3.40.630.30">
    <property type="match status" value="2"/>
</dbReference>
<dbReference type="SUPFAM" id="SSF55729">
    <property type="entry name" value="Acyl-CoA N-acyltransferases (Nat)"/>
    <property type="match status" value="1"/>
</dbReference>
<dbReference type="InterPro" id="IPR036527">
    <property type="entry name" value="SCP2_sterol-bd_dom_sf"/>
</dbReference>
<dbReference type="PROSITE" id="PS51186">
    <property type="entry name" value="GNAT"/>
    <property type="match status" value="1"/>
</dbReference>
<evidence type="ECO:0000259" key="1">
    <source>
        <dbReference type="PROSITE" id="PS51186"/>
    </source>
</evidence>
<protein>
    <submittedName>
        <fullName evidence="2">GNAT family N-acetyltransferase</fullName>
        <ecNumber evidence="2">2.3.1.-</ecNumber>
    </submittedName>
</protein>
<dbReference type="InterPro" id="IPR041380">
    <property type="entry name" value="Acetyltransf_17"/>
</dbReference>
<keyword evidence="3" id="KW-1185">Reference proteome</keyword>
<comment type="caution">
    <text evidence="2">The sequence shown here is derived from an EMBL/GenBank/DDBJ whole genome shotgun (WGS) entry which is preliminary data.</text>
</comment>
<dbReference type="Pfam" id="PF13527">
    <property type="entry name" value="Acetyltransf_9"/>
    <property type="match status" value="1"/>
</dbReference>
<evidence type="ECO:0000313" key="2">
    <source>
        <dbReference type="EMBL" id="MCM1989976.1"/>
    </source>
</evidence>
<dbReference type="GO" id="GO:0030649">
    <property type="term" value="P:aminoglycoside antibiotic catabolic process"/>
    <property type="evidence" value="ECO:0007669"/>
    <property type="project" value="TreeGrafter"/>
</dbReference>
<reference evidence="2" key="1">
    <citation type="journal article" date="2021" name="mSystems">
        <title>Bacteria and Archaea Synergistically Convert Glycine Betaine to Biogenic Methane in the Formosa Cold Seep of the South China Sea.</title>
        <authorList>
            <person name="Li L."/>
            <person name="Zhang W."/>
            <person name="Zhang S."/>
            <person name="Song L."/>
            <person name="Sun Q."/>
            <person name="Zhang H."/>
            <person name="Xiang H."/>
            <person name="Dong X."/>
        </authorList>
    </citation>
    <scope>NUCLEOTIDE SEQUENCE</scope>
    <source>
        <strain evidence="2">ZWT</strain>
    </source>
</reference>
<sequence>MIREITKNECRDLAKVAAYAYPGAGSGDSFVDGMKKWLEKITEECSNERLIGYFDGGKLIGGLRLIDFKMNVRGKIIDTQGIGLVCVDLLHKKEKIAKKLLEYTLKNAEKEGVKMMLLDPFNVQFYKNMGFGYGTKVYKYMVKPNAFPRGDSKKNLLYLNKEEHRELVRKCYNRVQKNTHGLIERQEFDLNKLFSEKNIIIGYMKDNQLLGYLAFSFEQVKDNYTYLNNMIVKEFIYENQEGLEELCTFVHSQLDQVERVIMEMNNEYIEFILSDPTNGLYEGFNTAHCEVSVTGIGKMYRVLNLKSVMEELKDVFASMIDFKLKLNVHDNFMEEGKQSVILSFENGKGIIRDGAYDVEVSIDVSDFSSLIMGVIPFNQLMKYGRARISDLSYLSAIDSIFTQCSPVCLTEF</sequence>
<keyword evidence="2" id="KW-0012">Acyltransferase</keyword>
<dbReference type="RefSeq" id="WP_250859024.1">
    <property type="nucleotide sequence ID" value="NZ_JAGSOJ010000002.1"/>
</dbReference>
<dbReference type="CDD" id="cd04301">
    <property type="entry name" value="NAT_SF"/>
    <property type="match status" value="1"/>
</dbReference>
<dbReference type="PANTHER" id="PTHR37817:SF1">
    <property type="entry name" value="N-ACETYLTRANSFERASE EIS"/>
    <property type="match status" value="1"/>
</dbReference>
<dbReference type="InterPro" id="IPR051554">
    <property type="entry name" value="Acetyltransferase_Eis"/>
</dbReference>
<dbReference type="GO" id="GO:0034069">
    <property type="term" value="F:aminoglycoside N-acetyltransferase activity"/>
    <property type="evidence" value="ECO:0007669"/>
    <property type="project" value="TreeGrafter"/>
</dbReference>
<accession>A0A9J6P3A1</accession>
<dbReference type="InterPro" id="IPR025559">
    <property type="entry name" value="Eis_dom"/>
</dbReference>
<dbReference type="EMBL" id="JAGSOJ010000002">
    <property type="protein sequence ID" value="MCM1989976.1"/>
    <property type="molecule type" value="Genomic_DNA"/>
</dbReference>
<dbReference type="AlphaFoldDB" id="A0A9J6P3A1"/>
<proteinExistence type="predicted"/>
<organism evidence="2 3">
    <name type="scientific">Oceanirhabdus seepicola</name>
    <dbReference type="NCBI Taxonomy" id="2828781"/>
    <lineage>
        <taxon>Bacteria</taxon>
        <taxon>Bacillati</taxon>
        <taxon>Bacillota</taxon>
        <taxon>Clostridia</taxon>
        <taxon>Eubacteriales</taxon>
        <taxon>Clostridiaceae</taxon>
        <taxon>Oceanirhabdus</taxon>
    </lineage>
</organism>
<feature type="domain" description="N-acetyltransferase" evidence="1">
    <location>
        <begin position="1"/>
        <end position="146"/>
    </location>
</feature>
<gene>
    <name evidence="2" type="ORF">KDK92_09500</name>
</gene>
<dbReference type="Pfam" id="PF13530">
    <property type="entry name" value="SCP2_2"/>
    <property type="match status" value="1"/>
</dbReference>
<dbReference type="InterPro" id="IPR000182">
    <property type="entry name" value="GNAT_dom"/>
</dbReference>
<dbReference type="Gene3D" id="3.30.1050.10">
    <property type="entry name" value="SCP2 sterol-binding domain"/>
    <property type="match status" value="1"/>
</dbReference>
<dbReference type="Proteomes" id="UP001056429">
    <property type="component" value="Unassembled WGS sequence"/>
</dbReference>
<dbReference type="PANTHER" id="PTHR37817">
    <property type="entry name" value="N-ACETYLTRANSFERASE EIS"/>
    <property type="match status" value="1"/>
</dbReference>
<reference evidence="2" key="2">
    <citation type="submission" date="2021-04" db="EMBL/GenBank/DDBJ databases">
        <authorList>
            <person name="Dong X."/>
        </authorList>
    </citation>
    <scope>NUCLEOTIDE SEQUENCE</scope>
    <source>
        <strain evidence="2">ZWT</strain>
    </source>
</reference>
<keyword evidence="2" id="KW-0808">Transferase</keyword>
<dbReference type="EC" id="2.3.1.-" evidence="2"/>
<evidence type="ECO:0000313" key="3">
    <source>
        <dbReference type="Proteomes" id="UP001056429"/>
    </source>
</evidence>
<name>A0A9J6P3A1_9CLOT</name>
<dbReference type="InterPro" id="IPR016181">
    <property type="entry name" value="Acyl_CoA_acyltransferase"/>
</dbReference>